<reference evidence="2" key="1">
    <citation type="submission" date="2023-08" db="EMBL/GenBank/DDBJ databases">
        <title>A de novo genome assembly of Solanum verrucosum Schlechtendal, a Mexican diploid species geographically isolated from the other diploid A-genome species in potato relatives.</title>
        <authorList>
            <person name="Hosaka K."/>
        </authorList>
    </citation>
    <scope>NUCLEOTIDE SEQUENCE</scope>
    <source>
        <tissue evidence="2">Young leaves</tissue>
    </source>
</reference>
<accession>A0AAF0TLL9</accession>
<dbReference type="InterPro" id="IPR036397">
    <property type="entry name" value="RNaseH_sf"/>
</dbReference>
<dbReference type="GO" id="GO:0003676">
    <property type="term" value="F:nucleic acid binding"/>
    <property type="evidence" value="ECO:0007669"/>
    <property type="project" value="InterPro"/>
</dbReference>
<dbReference type="PROSITE" id="PS50994">
    <property type="entry name" value="INTEGRASE"/>
    <property type="match status" value="1"/>
</dbReference>
<keyword evidence="3" id="KW-1185">Reference proteome</keyword>
<dbReference type="PANTHER" id="PTHR34072">
    <property type="entry name" value="ENZYMATIC POLYPROTEIN-RELATED"/>
    <property type="match status" value="1"/>
</dbReference>
<dbReference type="PANTHER" id="PTHR34072:SF52">
    <property type="entry name" value="RIBONUCLEASE H"/>
    <property type="match status" value="1"/>
</dbReference>
<sequence>MTKSANFLSVKTTFSVEDYARLYFQEIVIRHGVPMSIISDRGVQFTTKIWKSFKKGLGLKENLSTTFHLQNDGQAECTIQTLEDMLRSCVINFNSN</sequence>
<dbReference type="AlphaFoldDB" id="A0AAF0TLL9"/>
<protein>
    <recommendedName>
        <fullName evidence="1">Integrase catalytic domain-containing protein</fullName>
    </recommendedName>
</protein>
<organism evidence="2 3">
    <name type="scientific">Solanum verrucosum</name>
    <dbReference type="NCBI Taxonomy" id="315347"/>
    <lineage>
        <taxon>Eukaryota</taxon>
        <taxon>Viridiplantae</taxon>
        <taxon>Streptophyta</taxon>
        <taxon>Embryophyta</taxon>
        <taxon>Tracheophyta</taxon>
        <taxon>Spermatophyta</taxon>
        <taxon>Magnoliopsida</taxon>
        <taxon>eudicotyledons</taxon>
        <taxon>Gunneridae</taxon>
        <taxon>Pentapetalae</taxon>
        <taxon>asterids</taxon>
        <taxon>lamiids</taxon>
        <taxon>Solanales</taxon>
        <taxon>Solanaceae</taxon>
        <taxon>Solanoideae</taxon>
        <taxon>Solaneae</taxon>
        <taxon>Solanum</taxon>
    </lineage>
</organism>
<evidence type="ECO:0000313" key="2">
    <source>
        <dbReference type="EMBL" id="WMV25087.1"/>
    </source>
</evidence>
<feature type="domain" description="Integrase catalytic" evidence="1">
    <location>
        <begin position="1"/>
        <end position="96"/>
    </location>
</feature>
<dbReference type="InterPro" id="IPR001584">
    <property type="entry name" value="Integrase_cat-core"/>
</dbReference>
<dbReference type="InterPro" id="IPR012337">
    <property type="entry name" value="RNaseH-like_sf"/>
</dbReference>
<evidence type="ECO:0000259" key="1">
    <source>
        <dbReference type="PROSITE" id="PS50994"/>
    </source>
</evidence>
<name>A0AAF0TLL9_SOLVR</name>
<dbReference type="EMBL" id="CP133615">
    <property type="protein sequence ID" value="WMV25087.1"/>
    <property type="molecule type" value="Genomic_DNA"/>
</dbReference>
<dbReference type="GO" id="GO:0015074">
    <property type="term" value="P:DNA integration"/>
    <property type="evidence" value="ECO:0007669"/>
    <property type="project" value="InterPro"/>
</dbReference>
<dbReference type="SUPFAM" id="SSF53098">
    <property type="entry name" value="Ribonuclease H-like"/>
    <property type="match status" value="1"/>
</dbReference>
<proteinExistence type="predicted"/>
<evidence type="ECO:0000313" key="3">
    <source>
        <dbReference type="Proteomes" id="UP001234989"/>
    </source>
</evidence>
<dbReference type="Gene3D" id="3.30.420.10">
    <property type="entry name" value="Ribonuclease H-like superfamily/Ribonuclease H"/>
    <property type="match status" value="1"/>
</dbReference>
<gene>
    <name evidence="2" type="ORF">MTR67_018472</name>
</gene>
<dbReference type="Proteomes" id="UP001234989">
    <property type="component" value="Chromosome 4"/>
</dbReference>